<keyword evidence="12" id="KW-1185">Reference proteome</keyword>
<dbReference type="AlphaFoldDB" id="A0A2T4TW87"/>
<proteinExistence type="inferred from homology"/>
<dbReference type="GO" id="GO:0008654">
    <property type="term" value="P:phospholipid biosynthetic process"/>
    <property type="evidence" value="ECO:0007669"/>
    <property type="project" value="UniProtKB-KW"/>
</dbReference>
<dbReference type="GO" id="GO:0006633">
    <property type="term" value="P:fatty acid biosynthetic process"/>
    <property type="evidence" value="ECO:0007669"/>
    <property type="project" value="UniProtKB-UniRule"/>
</dbReference>
<keyword evidence="5 10" id="KW-0443">Lipid metabolism</keyword>
<dbReference type="EC" id="2.3.1.274" evidence="8 10"/>
<dbReference type="UniPathway" id="UPA00085"/>
<evidence type="ECO:0000256" key="10">
    <source>
        <dbReference type="HAMAP-Rule" id="MF_00019"/>
    </source>
</evidence>
<dbReference type="PANTHER" id="PTHR30100">
    <property type="entry name" value="FATTY ACID/PHOSPHOLIPID SYNTHESIS PROTEIN PLSX"/>
    <property type="match status" value="1"/>
</dbReference>
<dbReference type="InterPro" id="IPR012281">
    <property type="entry name" value="Phospholipid_synth_PlsX-like"/>
</dbReference>
<keyword evidence="7 10" id="KW-1208">Phospholipid metabolism</keyword>
<sequence length="332" mass="34884">MGTRIALDAMGADQGLGVTVEGAVVAARDRNLTVVLVGNEDEISQRLKQYRTNGLSIVIRHAPETVGMQESPSAALRKKKQSSIRVGLELVKNGEADGFISAGNTGAVMATALVTLGPLPGVERPAIAIIVPTLKGRSLVLDAGANADCKARHLLQFAIMGDVYARQIMGKPSPTVGLLSIGEEESKGNELTREAFRGLEEEPSLNFIGNVEGREVLMGTADVIVCDGFTGNIALKIIEGAAEFFTLSLKEELGKGLAGMAGALLARGAFKRFKKLVDYSEYGGAPLLGVRGVIIICHGRSTAKAIANAIRAAAECVENRVIEHIIEGIAVS</sequence>
<dbReference type="RefSeq" id="WP_107563135.1">
    <property type="nucleotide sequence ID" value="NZ_NVQC01000024.1"/>
</dbReference>
<dbReference type="Proteomes" id="UP000241436">
    <property type="component" value="Unassembled WGS sequence"/>
</dbReference>
<evidence type="ECO:0000256" key="2">
    <source>
        <dbReference type="ARBA" id="ARBA00022490"/>
    </source>
</evidence>
<evidence type="ECO:0000256" key="4">
    <source>
        <dbReference type="ARBA" id="ARBA00022679"/>
    </source>
</evidence>
<comment type="similarity">
    <text evidence="10">Belongs to the PlsX family.</text>
</comment>
<dbReference type="EMBL" id="NVQC01000024">
    <property type="protein sequence ID" value="PTL35370.1"/>
    <property type="molecule type" value="Genomic_DNA"/>
</dbReference>
<dbReference type="SUPFAM" id="SSF53659">
    <property type="entry name" value="Isocitrate/Isopropylmalate dehydrogenase-like"/>
    <property type="match status" value="1"/>
</dbReference>
<evidence type="ECO:0000313" key="12">
    <source>
        <dbReference type="Proteomes" id="UP000241436"/>
    </source>
</evidence>
<organism evidence="11 12">
    <name type="scientific">Candidatus Methylomirabilis limnetica</name>
    <dbReference type="NCBI Taxonomy" id="2033718"/>
    <lineage>
        <taxon>Bacteria</taxon>
        <taxon>Candidatus Methylomirabilota</taxon>
        <taxon>Candidatus Methylomirabilia</taxon>
        <taxon>Candidatus Methylomirabilales</taxon>
        <taxon>Candidatus Methylomirabilaceae</taxon>
        <taxon>Candidatus Methylomirabilis</taxon>
    </lineage>
</organism>
<dbReference type="PIRSF" id="PIRSF002465">
    <property type="entry name" value="Phsphlp_syn_PlsX"/>
    <property type="match status" value="1"/>
</dbReference>
<evidence type="ECO:0000313" key="11">
    <source>
        <dbReference type="EMBL" id="PTL35370.1"/>
    </source>
</evidence>
<evidence type="ECO:0000256" key="9">
    <source>
        <dbReference type="ARBA" id="ARBA00046608"/>
    </source>
</evidence>
<comment type="subunit">
    <text evidence="9 10">Homodimer. Probably interacts with PlsY.</text>
</comment>
<gene>
    <name evidence="10" type="primary">plsX</name>
    <name evidence="11" type="ORF">CLG94_09890</name>
</gene>
<dbReference type="GO" id="GO:0043811">
    <property type="term" value="F:phosphate:acyl-[acyl carrier protein] acyltransferase activity"/>
    <property type="evidence" value="ECO:0007669"/>
    <property type="project" value="UniProtKB-UniRule"/>
</dbReference>
<dbReference type="NCBIfam" id="TIGR00182">
    <property type="entry name" value="plsX"/>
    <property type="match status" value="1"/>
</dbReference>
<dbReference type="Gene3D" id="3.40.718.10">
    <property type="entry name" value="Isopropylmalate Dehydrogenase"/>
    <property type="match status" value="1"/>
</dbReference>
<comment type="pathway">
    <text evidence="10">Lipid metabolism; phospholipid metabolism.</text>
</comment>
<evidence type="ECO:0000256" key="7">
    <source>
        <dbReference type="ARBA" id="ARBA00023264"/>
    </source>
</evidence>
<dbReference type="GO" id="GO:0005737">
    <property type="term" value="C:cytoplasm"/>
    <property type="evidence" value="ECO:0007669"/>
    <property type="project" value="UniProtKB-SubCell"/>
</dbReference>
<keyword evidence="4 10" id="KW-0808">Transferase</keyword>
<comment type="subcellular location">
    <subcellularLocation>
        <location evidence="10">Cytoplasm</location>
    </subcellularLocation>
    <text evidence="10">Associated with the membrane possibly through PlsY.</text>
</comment>
<comment type="caution">
    <text evidence="11">The sequence shown here is derived from an EMBL/GenBank/DDBJ whole genome shotgun (WGS) entry which is preliminary data.</text>
</comment>
<reference evidence="12" key="2">
    <citation type="journal article" date="2018" name="Environ. Microbiol.">
        <title>Bloom of a denitrifying methanotroph, 'Candidatus Methylomirabilis limnetica', in a deep stratified lake.</title>
        <authorList>
            <person name="Graf J.S."/>
            <person name="Mayr M.J."/>
            <person name="Marchant H.K."/>
            <person name="Tienken D."/>
            <person name="Hach P.F."/>
            <person name="Brand A."/>
            <person name="Schubert C.J."/>
            <person name="Kuypers M.M."/>
            <person name="Milucka J."/>
        </authorList>
    </citation>
    <scope>NUCLEOTIDE SEQUENCE [LARGE SCALE GENOMIC DNA]</scope>
    <source>
        <strain evidence="12">Zug</strain>
    </source>
</reference>
<evidence type="ECO:0000256" key="1">
    <source>
        <dbReference type="ARBA" id="ARBA00001232"/>
    </source>
</evidence>
<dbReference type="PANTHER" id="PTHR30100:SF1">
    <property type="entry name" value="PHOSPHATE ACYLTRANSFERASE"/>
    <property type="match status" value="1"/>
</dbReference>
<dbReference type="OrthoDB" id="9806408at2"/>
<evidence type="ECO:0000256" key="8">
    <source>
        <dbReference type="ARBA" id="ARBA00024069"/>
    </source>
</evidence>
<accession>A0A2T4TW87</accession>
<dbReference type="Pfam" id="PF02504">
    <property type="entry name" value="FA_synthesis"/>
    <property type="match status" value="1"/>
</dbReference>
<dbReference type="InterPro" id="IPR003664">
    <property type="entry name" value="FA_synthesis"/>
</dbReference>
<evidence type="ECO:0000256" key="3">
    <source>
        <dbReference type="ARBA" id="ARBA00022516"/>
    </source>
</evidence>
<protein>
    <recommendedName>
        <fullName evidence="8 10">Phosphate acyltransferase</fullName>
        <ecNumber evidence="8 10">2.3.1.274</ecNumber>
    </recommendedName>
    <alternativeName>
        <fullName evidence="10">Acyl-ACP phosphotransacylase</fullName>
    </alternativeName>
    <alternativeName>
        <fullName evidence="10">Acyl-[acyl-carrier-protein]--phosphate acyltransferase</fullName>
    </alternativeName>
    <alternativeName>
        <fullName evidence="10">Phosphate-acyl-ACP acyltransferase</fullName>
    </alternativeName>
</protein>
<keyword evidence="2 10" id="KW-0963">Cytoplasm</keyword>
<keyword evidence="6 10" id="KW-0594">Phospholipid biosynthesis</keyword>
<evidence type="ECO:0000256" key="5">
    <source>
        <dbReference type="ARBA" id="ARBA00023098"/>
    </source>
</evidence>
<keyword evidence="11" id="KW-0012">Acyltransferase</keyword>
<comment type="function">
    <text evidence="10">Catalyzes the reversible formation of acyl-phosphate (acyl-PO(4)) from acyl-[acyl-carrier-protein] (acyl-ACP). This enzyme utilizes acyl-ACP as fatty acyl donor, but not acyl-CoA.</text>
</comment>
<dbReference type="HAMAP" id="MF_00019">
    <property type="entry name" value="PlsX"/>
    <property type="match status" value="1"/>
</dbReference>
<reference evidence="11 12" key="1">
    <citation type="submission" date="2017-09" db="EMBL/GenBank/DDBJ databases">
        <title>Bloom of a denitrifying methanotroph, Candidatus Methylomirabilis limnetica, in a deep stratified lake.</title>
        <authorList>
            <person name="Graf J.S."/>
            <person name="Marchant H.K."/>
            <person name="Tienken D."/>
            <person name="Hach P.F."/>
            <person name="Brand A."/>
            <person name="Schubert C.J."/>
            <person name="Kuypers M.M."/>
            <person name="Milucka J."/>
        </authorList>
    </citation>
    <scope>NUCLEOTIDE SEQUENCE [LARGE SCALE GENOMIC DNA]</scope>
    <source>
        <strain evidence="11 12">Zug</strain>
    </source>
</reference>
<evidence type="ECO:0000256" key="6">
    <source>
        <dbReference type="ARBA" id="ARBA00023209"/>
    </source>
</evidence>
<keyword evidence="3 10" id="KW-0444">Lipid biosynthesis</keyword>
<comment type="catalytic activity">
    <reaction evidence="1 10">
        <text>a fatty acyl-[ACP] + phosphate = an acyl phosphate + holo-[ACP]</text>
        <dbReference type="Rhea" id="RHEA:42292"/>
        <dbReference type="Rhea" id="RHEA-COMP:9685"/>
        <dbReference type="Rhea" id="RHEA-COMP:14125"/>
        <dbReference type="ChEBI" id="CHEBI:43474"/>
        <dbReference type="ChEBI" id="CHEBI:59918"/>
        <dbReference type="ChEBI" id="CHEBI:64479"/>
        <dbReference type="ChEBI" id="CHEBI:138651"/>
        <dbReference type="EC" id="2.3.1.274"/>
    </reaction>
</comment>
<name>A0A2T4TW87_9BACT</name>